<feature type="region of interest" description="Disordered" evidence="1">
    <location>
        <begin position="81"/>
        <end position="108"/>
    </location>
</feature>
<dbReference type="Pfam" id="PF07411">
    <property type="entry name" value="DUF1508"/>
    <property type="match status" value="2"/>
</dbReference>
<dbReference type="InterPro" id="IPR051141">
    <property type="entry name" value="UPF0339_domain"/>
</dbReference>
<evidence type="ECO:0000313" key="3">
    <source>
        <dbReference type="EMBL" id="MBV4358949.1"/>
    </source>
</evidence>
<name>A0A9E2SD48_9BACT</name>
<dbReference type="PANTHER" id="PTHR40606:SF1">
    <property type="entry name" value="UPF0339 PROTEIN YEGP"/>
    <property type="match status" value="1"/>
</dbReference>
<feature type="domain" description="DUF1508" evidence="2">
    <location>
        <begin position="11"/>
        <end position="56"/>
    </location>
</feature>
<dbReference type="PANTHER" id="PTHR40606">
    <property type="match status" value="1"/>
</dbReference>
<protein>
    <submittedName>
        <fullName evidence="3">YegP family protein</fullName>
    </submittedName>
</protein>
<dbReference type="Proteomes" id="UP000812270">
    <property type="component" value="Unassembled WGS sequence"/>
</dbReference>
<keyword evidence="4" id="KW-1185">Reference proteome</keyword>
<evidence type="ECO:0000256" key="1">
    <source>
        <dbReference type="SAM" id="MobiDB-lite"/>
    </source>
</evidence>
<comment type="caution">
    <text evidence="3">The sequence shown here is derived from an EMBL/GenBank/DDBJ whole genome shotgun (WGS) entry which is preliminary data.</text>
</comment>
<evidence type="ECO:0000259" key="2">
    <source>
        <dbReference type="Pfam" id="PF07411"/>
    </source>
</evidence>
<feature type="domain" description="DUF1508" evidence="2">
    <location>
        <begin position="61"/>
        <end position="107"/>
    </location>
</feature>
<dbReference type="RefSeq" id="WP_217792714.1">
    <property type="nucleotide sequence ID" value="NZ_JAHSPG010000013.1"/>
</dbReference>
<accession>A0A9E2SD48</accession>
<evidence type="ECO:0000313" key="4">
    <source>
        <dbReference type="Proteomes" id="UP000812270"/>
    </source>
</evidence>
<dbReference type="InterPro" id="IPR010879">
    <property type="entry name" value="DUF1508"/>
</dbReference>
<dbReference type="AlphaFoldDB" id="A0A9E2SD48"/>
<organism evidence="3 4">
    <name type="scientific">Pinibacter aurantiacus</name>
    <dbReference type="NCBI Taxonomy" id="2851599"/>
    <lineage>
        <taxon>Bacteria</taxon>
        <taxon>Pseudomonadati</taxon>
        <taxon>Bacteroidota</taxon>
        <taxon>Chitinophagia</taxon>
        <taxon>Chitinophagales</taxon>
        <taxon>Chitinophagaceae</taxon>
        <taxon>Pinibacter</taxon>
    </lineage>
</organism>
<proteinExistence type="predicted"/>
<sequence length="108" mass="11519">MGKFVIGQTANAGYRFNLKADNGQVILTSETYTTKAACQNGVDSVKANAKDDSKYEKLTSSSGKYYFNLKASNGQVIGTSQMYEGSSGRDSGIESVKNNAPSAVVEEE</sequence>
<dbReference type="EMBL" id="JAHSPG010000013">
    <property type="protein sequence ID" value="MBV4358949.1"/>
    <property type="molecule type" value="Genomic_DNA"/>
</dbReference>
<reference evidence="3" key="1">
    <citation type="submission" date="2021-06" db="EMBL/GenBank/DDBJ databases">
        <authorList>
            <person name="Huq M.A."/>
        </authorList>
    </citation>
    <scope>NUCLEOTIDE SEQUENCE</scope>
    <source>
        <strain evidence="3">MAH-26</strain>
    </source>
</reference>
<gene>
    <name evidence="3" type="ORF">KTO63_17410</name>
</gene>